<dbReference type="GO" id="GO:0008757">
    <property type="term" value="F:S-adenosylmethionine-dependent methyltransferase activity"/>
    <property type="evidence" value="ECO:0007669"/>
    <property type="project" value="UniProtKB-ARBA"/>
</dbReference>
<dbReference type="OrthoDB" id="194386at2759"/>
<organism evidence="1 2">
    <name type="scientific">Laetiporus sulphureus 93-53</name>
    <dbReference type="NCBI Taxonomy" id="1314785"/>
    <lineage>
        <taxon>Eukaryota</taxon>
        <taxon>Fungi</taxon>
        <taxon>Dikarya</taxon>
        <taxon>Basidiomycota</taxon>
        <taxon>Agaricomycotina</taxon>
        <taxon>Agaricomycetes</taxon>
        <taxon>Polyporales</taxon>
        <taxon>Laetiporus</taxon>
    </lineage>
</organism>
<dbReference type="Proteomes" id="UP000076871">
    <property type="component" value="Unassembled WGS sequence"/>
</dbReference>
<dbReference type="GO" id="GO:0005634">
    <property type="term" value="C:nucleus"/>
    <property type="evidence" value="ECO:0007669"/>
    <property type="project" value="TreeGrafter"/>
</dbReference>
<dbReference type="GO" id="GO:0005737">
    <property type="term" value="C:cytoplasm"/>
    <property type="evidence" value="ECO:0007669"/>
    <property type="project" value="TreeGrafter"/>
</dbReference>
<name>A0A165H4H4_9APHY</name>
<accession>A0A165H4H4</accession>
<dbReference type="PANTHER" id="PTHR14614">
    <property type="entry name" value="HEPATOCELLULAR CARCINOMA-ASSOCIATED ANTIGEN"/>
    <property type="match status" value="1"/>
</dbReference>
<evidence type="ECO:0008006" key="3">
    <source>
        <dbReference type="Google" id="ProtNLM"/>
    </source>
</evidence>
<feature type="non-terminal residue" evidence="1">
    <location>
        <position position="1"/>
    </location>
</feature>
<protein>
    <recommendedName>
        <fullName evidence="3">Methyltransferase-domain-containing protein</fullName>
    </recommendedName>
</protein>
<dbReference type="Gene3D" id="3.40.50.150">
    <property type="entry name" value="Vaccinia Virus protein VP39"/>
    <property type="match status" value="1"/>
</dbReference>
<keyword evidence="2" id="KW-1185">Reference proteome</keyword>
<reference evidence="1 2" key="1">
    <citation type="journal article" date="2016" name="Mol. Biol. Evol.">
        <title>Comparative Genomics of Early-Diverging Mushroom-Forming Fungi Provides Insights into the Origins of Lignocellulose Decay Capabilities.</title>
        <authorList>
            <person name="Nagy L.G."/>
            <person name="Riley R."/>
            <person name="Tritt A."/>
            <person name="Adam C."/>
            <person name="Daum C."/>
            <person name="Floudas D."/>
            <person name="Sun H."/>
            <person name="Yadav J.S."/>
            <person name="Pangilinan J."/>
            <person name="Larsson K.H."/>
            <person name="Matsuura K."/>
            <person name="Barry K."/>
            <person name="Labutti K."/>
            <person name="Kuo R."/>
            <person name="Ohm R.A."/>
            <person name="Bhattacharya S.S."/>
            <person name="Shirouzu T."/>
            <person name="Yoshinaga Y."/>
            <person name="Martin F.M."/>
            <person name="Grigoriev I.V."/>
            <person name="Hibbett D.S."/>
        </authorList>
    </citation>
    <scope>NUCLEOTIDE SEQUENCE [LARGE SCALE GENOMIC DNA]</scope>
    <source>
        <strain evidence="1 2">93-53</strain>
    </source>
</reference>
<dbReference type="InterPro" id="IPR019410">
    <property type="entry name" value="Methyltransf_16"/>
</dbReference>
<dbReference type="RefSeq" id="XP_040768972.1">
    <property type="nucleotide sequence ID" value="XM_040903721.1"/>
</dbReference>
<proteinExistence type="predicted"/>
<dbReference type="InParanoid" id="A0A165H4H4"/>
<dbReference type="PANTHER" id="PTHR14614:SF162">
    <property type="entry name" value="EXPRESSED PROTEIN"/>
    <property type="match status" value="1"/>
</dbReference>
<gene>
    <name evidence="1" type="ORF">LAESUDRAFT_642221</name>
</gene>
<evidence type="ECO:0000313" key="2">
    <source>
        <dbReference type="Proteomes" id="UP000076871"/>
    </source>
</evidence>
<dbReference type="EMBL" id="KV427607">
    <property type="protein sequence ID" value="KZT11232.1"/>
    <property type="molecule type" value="Genomic_DNA"/>
</dbReference>
<dbReference type="GeneID" id="63820751"/>
<dbReference type="Pfam" id="PF10294">
    <property type="entry name" value="Methyltransf_16"/>
    <property type="match status" value="1"/>
</dbReference>
<sequence length="258" mass="28443">LDDGSTNGTALWLGAQCLSMYLLDILRAKPRADGQRRRAIELGSGIGLSACSKCTPSSRIYSGFIGWDVLATDLPDVIAAVLYSNVANNASQLPVDSGVIQVRALDWTIPPQEWVWDSEEFIAAPSSSRNKPYSDGHQTIGPPFDLIISSDTLYSPDIVIPLLRTLHTLCTLSMRAAASIRSPPVYLCIERRDPDLIDQALEEARVIWGFVVERVPHRKVVKAMDKGGVNWEKGDWEGVEIWKLMLPVSKQPKEASSQ</sequence>
<dbReference type="AlphaFoldDB" id="A0A165H4H4"/>
<dbReference type="InterPro" id="IPR029063">
    <property type="entry name" value="SAM-dependent_MTases_sf"/>
</dbReference>
<evidence type="ECO:0000313" key="1">
    <source>
        <dbReference type="EMBL" id="KZT11232.1"/>
    </source>
</evidence>